<dbReference type="InterPro" id="IPR015422">
    <property type="entry name" value="PyrdxlP-dep_Trfase_small"/>
</dbReference>
<keyword evidence="6" id="KW-0175">Coiled coil</keyword>
<evidence type="ECO:0000256" key="4">
    <source>
        <dbReference type="ARBA" id="ARBA00022898"/>
    </source>
</evidence>
<dbReference type="Gene3D" id="3.40.640.10">
    <property type="entry name" value="Type I PLP-dependent aspartate aminotransferase-like (Major domain)"/>
    <property type="match status" value="1"/>
</dbReference>
<evidence type="ECO:0000256" key="1">
    <source>
        <dbReference type="ARBA" id="ARBA00001933"/>
    </source>
</evidence>
<keyword evidence="4 5" id="KW-0663">Pyridoxal phosphate</keyword>
<proteinExistence type="inferred from homology"/>
<dbReference type="PIRSF" id="PIRSF001434">
    <property type="entry name" value="CGS"/>
    <property type="match status" value="1"/>
</dbReference>
<dbReference type="EMBL" id="CP011923">
    <property type="protein sequence ID" value="AKN88318.1"/>
    <property type="molecule type" value="Genomic_DNA"/>
</dbReference>
<dbReference type="PANTHER" id="PTHR43797:SF2">
    <property type="entry name" value="HOMOCYSTEINE_CYSTEINE SYNTHASE"/>
    <property type="match status" value="1"/>
</dbReference>
<dbReference type="Proteomes" id="UP000035930">
    <property type="component" value="Chromosome"/>
</dbReference>
<evidence type="ECO:0000256" key="2">
    <source>
        <dbReference type="ARBA" id="ARBA00009077"/>
    </source>
</evidence>
<comment type="similarity">
    <text evidence="2 5">Belongs to the trans-sulfuration enzymes family.</text>
</comment>
<dbReference type="CDD" id="cd00614">
    <property type="entry name" value="CGS_like"/>
    <property type="match status" value="1"/>
</dbReference>
<dbReference type="Pfam" id="PF01053">
    <property type="entry name" value="Cys_Met_Meta_PP"/>
    <property type="match status" value="1"/>
</dbReference>
<dbReference type="Gene3D" id="3.90.1150.10">
    <property type="entry name" value="Aspartate Aminotransferase, domain 1"/>
    <property type="match status" value="1"/>
</dbReference>
<evidence type="ECO:0000256" key="5">
    <source>
        <dbReference type="RuleBase" id="RU362118"/>
    </source>
</evidence>
<name>A0ABM5U4Z7_9GAMM</name>
<comment type="cofactor">
    <cofactor evidence="1 5">
        <name>pyridoxal 5'-phosphate</name>
        <dbReference type="ChEBI" id="CHEBI:597326"/>
    </cofactor>
</comment>
<keyword evidence="3" id="KW-0808">Transferase</keyword>
<dbReference type="NCBIfam" id="TIGR01326">
    <property type="entry name" value="OAH_OAS_sulfhy"/>
    <property type="match status" value="1"/>
</dbReference>
<gene>
    <name evidence="7" type="ORF">FNO190_0499</name>
</gene>
<evidence type="ECO:0000256" key="3">
    <source>
        <dbReference type="ARBA" id="ARBA00022679"/>
    </source>
</evidence>
<evidence type="ECO:0000313" key="7">
    <source>
        <dbReference type="EMBL" id="AKN88318.1"/>
    </source>
</evidence>
<keyword evidence="8" id="KW-1185">Reference proteome</keyword>
<dbReference type="InterPro" id="IPR015424">
    <property type="entry name" value="PyrdxlP-dep_Trfase"/>
</dbReference>
<accession>A0ABM5U4Z7</accession>
<reference evidence="7" key="1">
    <citation type="submission" date="2017-08" db="EMBL/GenBank/DDBJ databases">
        <title>Complete Genome Sequence of Francisella noatunensis subsp. orientalis strain FNO190.</title>
        <authorList>
            <person name="Pereira F.L."/>
            <person name="Goncalves L.A."/>
            <person name="Guilherme T.C."/>
            <person name="Soares S.C."/>
            <person name="Dorella F.A."/>
            <person name="Carvalho A.F."/>
            <person name="Leibowitz M.P."/>
            <person name="Leal C.A.G."/>
            <person name="Azevedo V.A.C."/>
            <person name="Figueiredo H.C.P."/>
        </authorList>
    </citation>
    <scope>NUCLEOTIDE SEQUENCE</scope>
    <source>
        <strain evidence="7">FNO190</strain>
    </source>
</reference>
<dbReference type="RefSeq" id="WP_030003376.1">
    <property type="nucleotide sequence ID" value="NZ_CP011923.2"/>
</dbReference>
<dbReference type="InterPro" id="IPR000277">
    <property type="entry name" value="Cys/Met-Metab_PyrdxlP-dep_enz"/>
</dbReference>
<sequence length="437" mass="47553">MSKYSLETLAVHRSIPEKSGSVQTHIHQTSSFVFESTEHAANLFALKEFGSIYSRLTNPTVDEYASRLANLHGAAGGFACSSVHAAQLLIFLNLLQSGDHIVASKYLYGGLVTQLTHTFPRQFRWQSILVDINKLDEVENAIQENTKALLMASQSNPSGVIADIKALAKIAHEAGIPLIVDNTVATPYLLNPLEHGADIVSYSLTKYLSGNGSIVGGAVVDGGTFDWSASDKFSLLAKPDRSYNNISFHETFGKLAFTVRGGLGVGLRDIGATLSPHTAFLTIQGLETLGARLDKHIKNAEKVAKFLNAQPKIRKVNYAGLVNSPYNLWANRYFPKGVAGLLTIELNEGFEAGKNLVEQTKLFTHCANIGDARSLIIHPASTTHSQLTEQERIQSGVSDGLVRLSIGLEDANDLIEDLKQALDYSEVQYDDQCKKVI</sequence>
<dbReference type="InterPro" id="IPR015421">
    <property type="entry name" value="PyrdxlP-dep_Trfase_major"/>
</dbReference>
<protein>
    <submittedName>
        <fullName evidence="7">O-acetylhomoserine aminocarboxypropyltransferase</fullName>
    </submittedName>
</protein>
<dbReference type="SUPFAM" id="SSF53383">
    <property type="entry name" value="PLP-dependent transferases"/>
    <property type="match status" value="1"/>
</dbReference>
<evidence type="ECO:0000313" key="8">
    <source>
        <dbReference type="Proteomes" id="UP000035930"/>
    </source>
</evidence>
<dbReference type="InterPro" id="IPR006235">
    <property type="entry name" value="OAc-hSer/O-AcSer_sulfhydrylase"/>
</dbReference>
<dbReference type="GeneID" id="45432681"/>
<organism evidence="7 8">
    <name type="scientific">Francisella orientalis</name>
    <dbReference type="NCBI Taxonomy" id="299583"/>
    <lineage>
        <taxon>Bacteria</taxon>
        <taxon>Pseudomonadati</taxon>
        <taxon>Pseudomonadota</taxon>
        <taxon>Gammaproteobacteria</taxon>
        <taxon>Thiotrichales</taxon>
        <taxon>Francisellaceae</taxon>
        <taxon>Francisella</taxon>
    </lineage>
</organism>
<evidence type="ECO:0000256" key="6">
    <source>
        <dbReference type="SAM" id="Coils"/>
    </source>
</evidence>
<feature type="coiled-coil region" evidence="6">
    <location>
        <begin position="401"/>
        <end position="428"/>
    </location>
</feature>
<dbReference type="PANTHER" id="PTHR43797">
    <property type="entry name" value="HOMOCYSTEINE/CYSTEINE SYNTHASE"/>
    <property type="match status" value="1"/>
</dbReference>